<feature type="region of interest" description="Disordered" evidence="1">
    <location>
        <begin position="1"/>
        <end position="45"/>
    </location>
</feature>
<sequence length="98" mass="8758">MAGGAGTGGGEGMPGDGICTVTSPSPSVGGPGISAGGDAGPGDTGVSITVVSVSVAGPSEVTGASVVVGLSDVVVSSSEAVPPHAVNIEPTATAAANA</sequence>
<name>A0A1A1Y5L2_9MYCO</name>
<comment type="caution">
    <text evidence="2">The sequence shown here is derived from an EMBL/GenBank/DDBJ whole genome shotgun (WGS) entry which is preliminary data.</text>
</comment>
<dbReference type="Proteomes" id="UP000093779">
    <property type="component" value="Unassembled WGS sequence"/>
</dbReference>
<evidence type="ECO:0000256" key="1">
    <source>
        <dbReference type="SAM" id="MobiDB-lite"/>
    </source>
</evidence>
<evidence type="ECO:0000313" key="3">
    <source>
        <dbReference type="Proteomes" id="UP000093779"/>
    </source>
</evidence>
<feature type="compositionally biased region" description="Low complexity" evidence="1">
    <location>
        <begin position="16"/>
        <end position="28"/>
    </location>
</feature>
<reference evidence="2 3" key="1">
    <citation type="submission" date="2016-06" db="EMBL/GenBank/DDBJ databases">
        <authorList>
            <person name="Kjaerup R.B."/>
            <person name="Dalgaard T.S."/>
            <person name="Juul-Madsen H.R."/>
        </authorList>
    </citation>
    <scope>NUCLEOTIDE SEQUENCE [LARGE SCALE GENOMIC DNA]</scope>
    <source>
        <strain evidence="2 3">ACS1953</strain>
    </source>
</reference>
<dbReference type="AlphaFoldDB" id="A0A1A1Y5L2"/>
<feature type="compositionally biased region" description="Gly residues" evidence="1">
    <location>
        <begin position="1"/>
        <end position="15"/>
    </location>
</feature>
<gene>
    <name evidence="2" type="ORF">A5726_05365</name>
</gene>
<feature type="compositionally biased region" description="Gly residues" evidence="1">
    <location>
        <begin position="29"/>
        <end position="43"/>
    </location>
</feature>
<dbReference type="EMBL" id="LZHX01000019">
    <property type="protein sequence ID" value="OBF26601.1"/>
    <property type="molecule type" value="Genomic_DNA"/>
</dbReference>
<accession>A0A1A1Y5L2</accession>
<evidence type="ECO:0000313" key="2">
    <source>
        <dbReference type="EMBL" id="OBF26601.1"/>
    </source>
</evidence>
<proteinExistence type="predicted"/>
<organism evidence="2 3">
    <name type="scientific">Mycolicibacterium conceptionense</name>
    <dbReference type="NCBI Taxonomy" id="451644"/>
    <lineage>
        <taxon>Bacteria</taxon>
        <taxon>Bacillati</taxon>
        <taxon>Actinomycetota</taxon>
        <taxon>Actinomycetes</taxon>
        <taxon>Mycobacteriales</taxon>
        <taxon>Mycobacteriaceae</taxon>
        <taxon>Mycolicibacterium</taxon>
    </lineage>
</organism>
<protein>
    <submittedName>
        <fullName evidence="2">Uncharacterized protein</fullName>
    </submittedName>
</protein>